<comment type="cofactor">
    <cofactor evidence="1">
        <name>Zn(2+)</name>
        <dbReference type="ChEBI" id="CHEBI:29105"/>
    </cofactor>
</comment>
<dbReference type="PANTHER" id="PTHR43690">
    <property type="entry name" value="NARDILYSIN"/>
    <property type="match status" value="1"/>
</dbReference>
<evidence type="ECO:0000259" key="9">
    <source>
        <dbReference type="Pfam" id="PF00675"/>
    </source>
</evidence>
<dbReference type="InterPro" id="IPR001431">
    <property type="entry name" value="Pept_M16_Zn_BS"/>
</dbReference>
<organism evidence="11 12">
    <name type="scientific">Vibrio gallaecicus</name>
    <dbReference type="NCBI Taxonomy" id="552386"/>
    <lineage>
        <taxon>Bacteria</taxon>
        <taxon>Pseudomonadati</taxon>
        <taxon>Pseudomonadota</taxon>
        <taxon>Gammaproteobacteria</taxon>
        <taxon>Vibrionales</taxon>
        <taxon>Vibrionaceae</taxon>
        <taxon>Vibrio</taxon>
    </lineage>
</organism>
<evidence type="ECO:0000313" key="12">
    <source>
        <dbReference type="Proteomes" id="UP001570417"/>
    </source>
</evidence>
<dbReference type="PROSITE" id="PS00143">
    <property type="entry name" value="INSULINASE"/>
    <property type="match status" value="1"/>
</dbReference>
<keyword evidence="6" id="KW-0862">Zinc</keyword>
<evidence type="ECO:0000256" key="3">
    <source>
        <dbReference type="ARBA" id="ARBA00022670"/>
    </source>
</evidence>
<evidence type="ECO:0000256" key="8">
    <source>
        <dbReference type="RuleBase" id="RU004447"/>
    </source>
</evidence>
<name>A0ABV4NB07_9VIBR</name>
<sequence>MKAHYAAVVLCVALAGCSTQPTQTLLKSDPYWVTGELNNGLKYHIYPDKEQPVSVRLLVHAGSLQENEQQKGYAHFVEHMAFNGSTNFSQNDVVSLFEQAGASFGADLNAYTSYQETLYKLDLPDNSQLEKAVTWLRDIGDGLSISEEEVEKEKGVILGEFRYSRKEDKPFAFKFYDHLIQDNQFAKHDPLGTKTSVSNVDAQGLKDFYQTWYQPQLTELVISGDITLSEAIPLVEEKFSSWKRGTTPFPNKKKHTTYNNNDFVDYVGGSESPSIGIVIDRGARVTTSHEQQHQLWLDEISQQLIQQRLSDVFVDAALPIQWAFSTSYLIEYQRYSITSVAFPTQHREQSQQQFFATLASLRDYGVTENELKVPLQEYTSYLEDVNSNWDKMNGIGHAEGKSVALVIDQKVQSQLDYIASMKVFLADLNVKTINRNLDRLLSSSYFIGVGLDESEDVAAIQEELSGLKSTFKKTGSKPLLVTASNAFSAPGKQGEIVSVKQINQDPSLQKWTLSNGVDVWYLRDSKAGNQVGVYYASQGGKAALDPSLFPATEVAVPVVIRSGVGDFTGPQLDAHLKRHDIQIYPFINFTHHGLEISAKKKGLAESFAALNAIMSDVKVDPAQLEAVKEEFAQNRSAYLATPLGEFTQMVNKNSYKSDSRHFMLEADDVKRVTAKEVEAIHHQLFQMRRNNTLVVVADINPLELKPLVRQYIASIPLEAIEAPEFTVAYQKNALPRVDVNVNTEDSSQYFLRVMSDNHTSQSAKDVFMDDMLQRILSRRLTSYVREELSLDYAPYAFSAAQDSEPSHDWFLGAQTAPENIDQIEIAIDKVITDILTGISEEETQVAAKQLVVDLNPIKDNPTQQAWFLSRYLIHGYGVNALMDIQGMADSISQEDMSQHAKDIFGSGSWTSKNVMRPKL</sequence>
<dbReference type="PANTHER" id="PTHR43690:SF17">
    <property type="entry name" value="PROTEIN YHJJ"/>
    <property type="match status" value="1"/>
</dbReference>
<evidence type="ECO:0000256" key="7">
    <source>
        <dbReference type="ARBA" id="ARBA00023049"/>
    </source>
</evidence>
<protein>
    <submittedName>
        <fullName evidence="11">M16 family metallopeptidase</fullName>
    </submittedName>
</protein>
<gene>
    <name evidence="11" type="ORF">AB4566_09490</name>
</gene>
<proteinExistence type="inferred from homology"/>
<evidence type="ECO:0000256" key="4">
    <source>
        <dbReference type="ARBA" id="ARBA00022723"/>
    </source>
</evidence>
<feature type="domain" description="Peptidase M16 C-terminal" evidence="10">
    <location>
        <begin position="200"/>
        <end position="372"/>
    </location>
</feature>
<keyword evidence="12" id="KW-1185">Reference proteome</keyword>
<dbReference type="Pfam" id="PF00675">
    <property type="entry name" value="Peptidase_M16"/>
    <property type="match status" value="1"/>
</dbReference>
<dbReference type="InterPro" id="IPR050626">
    <property type="entry name" value="Peptidase_M16"/>
</dbReference>
<keyword evidence="5" id="KW-0378">Hydrolase</keyword>
<keyword evidence="7" id="KW-0482">Metalloprotease</keyword>
<dbReference type="SUPFAM" id="SSF63411">
    <property type="entry name" value="LuxS/MPP-like metallohydrolase"/>
    <property type="match status" value="3"/>
</dbReference>
<feature type="domain" description="Peptidase M16 C-terminal" evidence="10">
    <location>
        <begin position="672"/>
        <end position="850"/>
    </location>
</feature>
<evidence type="ECO:0000259" key="10">
    <source>
        <dbReference type="Pfam" id="PF05193"/>
    </source>
</evidence>
<dbReference type="Proteomes" id="UP001570417">
    <property type="component" value="Unassembled WGS sequence"/>
</dbReference>
<accession>A0ABV4NB07</accession>
<dbReference type="EMBL" id="JBFRUW010000028">
    <property type="protein sequence ID" value="MFA0568506.1"/>
    <property type="molecule type" value="Genomic_DNA"/>
</dbReference>
<dbReference type="InterPro" id="IPR011249">
    <property type="entry name" value="Metalloenz_LuxS/M16"/>
</dbReference>
<keyword evidence="4" id="KW-0479">Metal-binding</keyword>
<evidence type="ECO:0000256" key="6">
    <source>
        <dbReference type="ARBA" id="ARBA00022833"/>
    </source>
</evidence>
<dbReference type="RefSeq" id="WP_372265963.1">
    <property type="nucleotide sequence ID" value="NZ_JBFRUW010000028.1"/>
</dbReference>
<comment type="caution">
    <text evidence="11">The sequence shown here is derived from an EMBL/GenBank/DDBJ whole genome shotgun (WGS) entry which is preliminary data.</text>
</comment>
<evidence type="ECO:0000256" key="5">
    <source>
        <dbReference type="ARBA" id="ARBA00022801"/>
    </source>
</evidence>
<dbReference type="Gene3D" id="3.30.830.10">
    <property type="entry name" value="Metalloenzyme, LuxS/M16 peptidase-like"/>
    <property type="match status" value="4"/>
</dbReference>
<dbReference type="InterPro" id="IPR011765">
    <property type="entry name" value="Pept_M16_N"/>
</dbReference>
<reference evidence="11 12" key="1">
    <citation type="journal article" date="2024" name="ISME J.">
        <title>Tailless and filamentous prophages are predominant in marine Vibrio.</title>
        <authorList>
            <person name="Steensen K."/>
            <person name="Seneca J."/>
            <person name="Bartlau N."/>
            <person name="Yu X.A."/>
            <person name="Hussain F.A."/>
            <person name="Polz M.F."/>
        </authorList>
    </citation>
    <scope>NUCLEOTIDE SEQUENCE [LARGE SCALE GENOMIC DNA]</scope>
    <source>
        <strain evidence="11 12">10N.222.51.A1</strain>
    </source>
</reference>
<feature type="domain" description="Peptidase M16 N-terminal" evidence="9">
    <location>
        <begin position="49"/>
        <end position="170"/>
    </location>
</feature>
<dbReference type="InterPro" id="IPR007863">
    <property type="entry name" value="Peptidase_M16_C"/>
</dbReference>
<evidence type="ECO:0000313" key="11">
    <source>
        <dbReference type="EMBL" id="MFA0568506.1"/>
    </source>
</evidence>
<keyword evidence="3" id="KW-0645">Protease</keyword>
<comment type="similarity">
    <text evidence="2 8">Belongs to the peptidase M16 family.</text>
</comment>
<dbReference type="PROSITE" id="PS51257">
    <property type="entry name" value="PROKAR_LIPOPROTEIN"/>
    <property type="match status" value="1"/>
</dbReference>
<dbReference type="Pfam" id="PF05193">
    <property type="entry name" value="Peptidase_M16_C"/>
    <property type="match status" value="2"/>
</dbReference>
<evidence type="ECO:0000256" key="1">
    <source>
        <dbReference type="ARBA" id="ARBA00001947"/>
    </source>
</evidence>
<evidence type="ECO:0000256" key="2">
    <source>
        <dbReference type="ARBA" id="ARBA00007261"/>
    </source>
</evidence>